<dbReference type="PANTHER" id="PTHR38834:SF3">
    <property type="entry name" value="SOLUTE-BINDING PROTEIN FAMILY 3_N-TERMINAL DOMAIN-CONTAINING PROTEIN"/>
    <property type="match status" value="1"/>
</dbReference>
<evidence type="ECO:0000313" key="4">
    <source>
        <dbReference type="Proteomes" id="UP000078543"/>
    </source>
</evidence>
<dbReference type="AlphaFoldDB" id="A0A178MNG5"/>
<dbReference type="Gene3D" id="3.40.190.10">
    <property type="entry name" value="Periplasmic binding protein-like II"/>
    <property type="match status" value="2"/>
</dbReference>
<dbReference type="InterPro" id="IPR001638">
    <property type="entry name" value="Solute-binding_3/MltF_N"/>
</dbReference>
<sequence>MTFVGWRAGVRVIAAGLVGLWFGATSAAETPTVTIGVYPYPPFGYVAEGRHTGYAYDMIEAVVRRAGFAVAVEEVPVMRAVVMLRESTNLLIMATKTAETVARYEAHWPFCFETVTHALLMKKGTRYARLEDLPRDTVIGAFLGYTLKTHLAELGFTDIQFASENGQVADMLMHGRVEAWASFESAAYYLLEAKGVGQDAVKSIPVQRFPFCVMASRNTSPDILARLHAASAAIEADGTRAAIRARYARYLGPDLPLPAKP</sequence>
<dbReference type="Proteomes" id="UP000078543">
    <property type="component" value="Unassembled WGS sequence"/>
</dbReference>
<comment type="caution">
    <text evidence="3">The sequence shown here is derived from an EMBL/GenBank/DDBJ whole genome shotgun (WGS) entry which is preliminary data.</text>
</comment>
<protein>
    <recommendedName>
        <fullName evidence="2">Solute-binding protein family 3/N-terminal domain-containing protein</fullName>
    </recommendedName>
</protein>
<keyword evidence="1" id="KW-0732">Signal</keyword>
<feature type="signal peptide" evidence="1">
    <location>
        <begin position="1"/>
        <end position="27"/>
    </location>
</feature>
<dbReference type="RefSeq" id="WP_068501299.1">
    <property type="nucleotide sequence ID" value="NZ_LWQU01000145.1"/>
</dbReference>
<dbReference type="Pfam" id="PF00497">
    <property type="entry name" value="SBP_bac_3"/>
    <property type="match status" value="1"/>
</dbReference>
<dbReference type="SMART" id="SM00062">
    <property type="entry name" value="PBPb"/>
    <property type="match status" value="1"/>
</dbReference>
<evidence type="ECO:0000259" key="2">
    <source>
        <dbReference type="SMART" id="SM00062"/>
    </source>
</evidence>
<keyword evidence="4" id="KW-1185">Reference proteome</keyword>
<feature type="chain" id="PRO_5008092090" description="Solute-binding protein family 3/N-terminal domain-containing protein" evidence="1">
    <location>
        <begin position="28"/>
        <end position="261"/>
    </location>
</feature>
<name>A0A178MNG5_9PROT</name>
<evidence type="ECO:0000256" key="1">
    <source>
        <dbReference type="SAM" id="SignalP"/>
    </source>
</evidence>
<dbReference type="SUPFAM" id="SSF53850">
    <property type="entry name" value="Periplasmic binding protein-like II"/>
    <property type="match status" value="1"/>
</dbReference>
<feature type="domain" description="Solute-binding protein family 3/N-terminal" evidence="2">
    <location>
        <begin position="32"/>
        <end position="254"/>
    </location>
</feature>
<evidence type="ECO:0000313" key="3">
    <source>
        <dbReference type="EMBL" id="OAN49625.1"/>
    </source>
</evidence>
<dbReference type="EMBL" id="LWQU01000145">
    <property type="protein sequence ID" value="OAN49625.1"/>
    <property type="molecule type" value="Genomic_DNA"/>
</dbReference>
<dbReference type="PANTHER" id="PTHR38834">
    <property type="entry name" value="PERIPLASMIC SUBSTRATE BINDING PROTEIN FAMILY 3"/>
    <property type="match status" value="1"/>
</dbReference>
<proteinExistence type="predicted"/>
<dbReference type="STRING" id="1437059.A6A05_13245"/>
<organism evidence="3 4">
    <name type="scientific">Magnetospirillum moscoviense</name>
    <dbReference type="NCBI Taxonomy" id="1437059"/>
    <lineage>
        <taxon>Bacteria</taxon>
        <taxon>Pseudomonadati</taxon>
        <taxon>Pseudomonadota</taxon>
        <taxon>Alphaproteobacteria</taxon>
        <taxon>Rhodospirillales</taxon>
        <taxon>Rhodospirillaceae</taxon>
        <taxon>Magnetospirillum</taxon>
    </lineage>
</organism>
<accession>A0A178MNG5</accession>
<reference evidence="3 4" key="1">
    <citation type="submission" date="2016-04" db="EMBL/GenBank/DDBJ databases">
        <title>Draft genome sequence of freshwater magnetotactic bacteria Magnetospirillum marisnigri SP-1 and Magnetospirillum moscoviense BB-1.</title>
        <authorList>
            <person name="Koziaeva V."/>
            <person name="Dziuba M.V."/>
            <person name="Ivanov T.M."/>
            <person name="Kuznetsov B."/>
            <person name="Grouzdev D.S."/>
        </authorList>
    </citation>
    <scope>NUCLEOTIDE SEQUENCE [LARGE SCALE GENOMIC DNA]</scope>
    <source>
        <strain evidence="3 4">BB-1</strain>
    </source>
</reference>
<gene>
    <name evidence="3" type="ORF">A6A05_13245</name>
</gene>